<keyword evidence="1" id="KW-1133">Transmembrane helix</keyword>
<feature type="transmembrane region" description="Helical" evidence="1">
    <location>
        <begin position="91"/>
        <end position="113"/>
    </location>
</feature>
<name>A0A7I8DA35_9BACL</name>
<dbReference type="KEGG" id="eff:skT53_12070"/>
<dbReference type="AlphaFoldDB" id="A0A7I8DA35"/>
<gene>
    <name evidence="2" type="ORF">skT53_12070</name>
</gene>
<evidence type="ECO:0000313" key="2">
    <source>
        <dbReference type="EMBL" id="BCJ86222.1"/>
    </source>
</evidence>
<proteinExistence type="predicted"/>
<organism evidence="2 3">
    <name type="scientific">Effusibacillus dendaii</name>
    <dbReference type="NCBI Taxonomy" id="2743772"/>
    <lineage>
        <taxon>Bacteria</taxon>
        <taxon>Bacillati</taxon>
        <taxon>Bacillota</taxon>
        <taxon>Bacilli</taxon>
        <taxon>Bacillales</taxon>
        <taxon>Alicyclobacillaceae</taxon>
        <taxon>Effusibacillus</taxon>
    </lineage>
</organism>
<dbReference type="EMBL" id="AP023366">
    <property type="protein sequence ID" value="BCJ86222.1"/>
    <property type="molecule type" value="Genomic_DNA"/>
</dbReference>
<evidence type="ECO:0000256" key="1">
    <source>
        <dbReference type="SAM" id="Phobius"/>
    </source>
</evidence>
<reference evidence="2 3" key="1">
    <citation type="submission" date="2020-08" db="EMBL/GenBank/DDBJ databases">
        <title>Complete Genome Sequence of Effusibacillus dendaii Strain skT53, Isolated from Farmland soil.</title>
        <authorList>
            <person name="Konishi T."/>
            <person name="Kawasaki H."/>
        </authorList>
    </citation>
    <scope>NUCLEOTIDE SEQUENCE [LARGE SCALE GENOMIC DNA]</scope>
    <source>
        <strain evidence="3">skT53</strain>
    </source>
</reference>
<sequence>MLSRFLIDFYEGYVVVNVTGNRLPSLVNLANQEGLWIRDIVYRANGSIQMTILRSDIRRLIPLLRQTNSKIHFGKRTGLPFLWQRAWRRKMFLAGAVLFLGLLYTLTSLVWSVEVEGTKKISPETVLAAADSIGIHRGTWIAKLPEKEVLREQIMDKVPELSWVGVSIQGTHVRIRVVEKIPAVKPLPSNPQNIIAMKKGIIERVLVQKGIPTVQKGQLVNPGDLVISGSLGDGKTSVHAQGVVEARIWYTTQLTIPLNQVRKRYTGEQYAKEYLVFGSLPVQVWGYRTNTFSTFEEQADDQELRIGSYKLPVTWRHVNVKETAEDRITLTADEAKKEALTRSSADVAAKIGETGRIVSQKVLHERIERGNLYIKVLTEAIEDIGKSQPF</sequence>
<dbReference type="Proteomes" id="UP000593802">
    <property type="component" value="Chromosome"/>
</dbReference>
<dbReference type="NCBIfam" id="TIGR02876">
    <property type="entry name" value="spore_yqfD"/>
    <property type="match status" value="1"/>
</dbReference>
<evidence type="ECO:0000313" key="3">
    <source>
        <dbReference type="Proteomes" id="UP000593802"/>
    </source>
</evidence>
<keyword evidence="1" id="KW-0812">Transmembrane</keyword>
<protein>
    <submittedName>
        <fullName evidence="2">Sporulation protein YqfD</fullName>
    </submittedName>
</protein>
<dbReference type="Pfam" id="PF06898">
    <property type="entry name" value="YqfD"/>
    <property type="match status" value="1"/>
</dbReference>
<dbReference type="RefSeq" id="WP_200760244.1">
    <property type="nucleotide sequence ID" value="NZ_AP023366.1"/>
</dbReference>
<keyword evidence="3" id="KW-1185">Reference proteome</keyword>
<keyword evidence="1" id="KW-0472">Membrane</keyword>
<dbReference type="InterPro" id="IPR010690">
    <property type="entry name" value="YqfD"/>
</dbReference>
<accession>A0A7I8DA35</accession>
<dbReference type="PIRSF" id="PIRSF029895">
    <property type="entry name" value="SpoIV"/>
    <property type="match status" value="1"/>
</dbReference>